<dbReference type="GO" id="GO:0003676">
    <property type="term" value="F:nucleic acid binding"/>
    <property type="evidence" value="ECO:0007669"/>
    <property type="project" value="InterPro"/>
</dbReference>
<name>A0A0E3JIY2_9CAUD</name>
<dbReference type="SUPFAM" id="SSF53098">
    <property type="entry name" value="Ribonuclease H-like"/>
    <property type="match status" value="1"/>
</dbReference>
<feature type="domain" description="RNase H type-1" evidence="1">
    <location>
        <begin position="4"/>
        <end position="137"/>
    </location>
</feature>
<protein>
    <submittedName>
        <fullName evidence="2">RNAse H</fullName>
    </submittedName>
</protein>
<dbReference type="Proteomes" id="UP000033024">
    <property type="component" value="Segment"/>
</dbReference>
<proteinExistence type="predicted"/>
<dbReference type="InterPro" id="IPR036397">
    <property type="entry name" value="RNaseH_sf"/>
</dbReference>
<dbReference type="KEGG" id="vg:26643483"/>
<reference evidence="2 3" key="1">
    <citation type="journal article" date="2015" name="Genome Announc.">
        <title>Complete Genome Sequences of Four Novel Escherichia coli Bacteriophages Belonging to New Phage Groups.</title>
        <authorList>
            <person name="Carstens A.B."/>
            <person name="Kot W."/>
            <person name="Hansen L.H."/>
        </authorList>
    </citation>
    <scope>NUCLEOTIDE SEQUENCE [LARGE SCALE GENOMIC DNA]</scope>
</reference>
<dbReference type="GO" id="GO:0004523">
    <property type="term" value="F:RNA-DNA hybrid ribonuclease activity"/>
    <property type="evidence" value="ECO:0007669"/>
    <property type="project" value="InterPro"/>
</dbReference>
<keyword evidence="3" id="KW-1185">Reference proteome</keyword>
<dbReference type="Pfam" id="PF00075">
    <property type="entry name" value="RNase_H"/>
    <property type="match status" value="1"/>
</dbReference>
<dbReference type="GeneID" id="26643483"/>
<dbReference type="RefSeq" id="YP_009216984.1">
    <property type="nucleotide sequence ID" value="NC_028997.1"/>
</dbReference>
<dbReference type="OrthoDB" id="8154at10239"/>
<dbReference type="InterPro" id="IPR012337">
    <property type="entry name" value="RNaseH-like_sf"/>
</dbReference>
<dbReference type="InterPro" id="IPR002156">
    <property type="entry name" value="RNaseH_domain"/>
</dbReference>
<evidence type="ECO:0000259" key="1">
    <source>
        <dbReference type="Pfam" id="PF00075"/>
    </source>
</evidence>
<sequence>MLITIISDASFCHRTKCGGYGIWVASKRGKKAFGGPAHGHTDNTVVECIAVANGLYHGIEAGLIYTNDVILFQTDCKAAIHMFEGKRPPRGEEQQVYKWFMDTIVENRLSFQFRHVKGHSGRMDSRSLAQDKCDEIAGMHMRTGRRRMDYDKLKVDTAKSVIPKPKKVNIEKQQSWVRKLKLLVREHTKVNFNGSI</sequence>
<organism evidence="2 3">
    <name type="scientific">Enterobacteria phage JenP2</name>
    <dbReference type="NCBI Taxonomy" id="1610838"/>
    <lineage>
        <taxon>Viruses</taxon>
        <taxon>Duplodnaviria</taxon>
        <taxon>Heunggongvirae</taxon>
        <taxon>Uroviricota</taxon>
        <taxon>Caudoviricetes</taxon>
        <taxon>Queuovirinae</taxon>
        <taxon>Nonagvirus</taxon>
        <taxon>Nonagvirus JenP2</taxon>
    </lineage>
</organism>
<dbReference type="Gene3D" id="3.30.420.10">
    <property type="entry name" value="Ribonuclease H-like superfamily/Ribonuclease H"/>
    <property type="match status" value="1"/>
</dbReference>
<evidence type="ECO:0000313" key="3">
    <source>
        <dbReference type="Proteomes" id="UP000033024"/>
    </source>
</evidence>
<evidence type="ECO:0000313" key="2">
    <source>
        <dbReference type="EMBL" id="AKA60999.1"/>
    </source>
</evidence>
<accession>A0A0E3JIY2</accession>
<reference evidence="3" key="2">
    <citation type="submission" date="2015-01" db="EMBL/GenBank/DDBJ databases">
        <title>Complete sequence of three novel 9g-like phages.</title>
        <authorList>
            <person name="Carstens A.B."/>
            <person name="Hansen L.H."/>
            <person name="Kot W."/>
        </authorList>
    </citation>
    <scope>NUCLEOTIDE SEQUENCE [LARGE SCALE GENOMIC DNA]</scope>
</reference>
<dbReference type="EMBL" id="KP719133">
    <property type="protein sequence ID" value="AKA60999.1"/>
    <property type="molecule type" value="Genomic_DNA"/>
</dbReference>